<accession>A0A1H2UBP7</accession>
<reference evidence="5 6" key="1">
    <citation type="submission" date="2016-10" db="EMBL/GenBank/DDBJ databases">
        <authorList>
            <person name="de Groot N.N."/>
        </authorList>
    </citation>
    <scope>NUCLEOTIDE SEQUENCE [LARGE SCALE GENOMIC DNA]</scope>
    <source>
        <strain evidence="5 6">DSM 23126</strain>
    </source>
</reference>
<evidence type="ECO:0000259" key="4">
    <source>
        <dbReference type="PROSITE" id="PS50043"/>
    </source>
</evidence>
<dbReference type="CDD" id="cd06170">
    <property type="entry name" value="LuxR_C_like"/>
    <property type="match status" value="1"/>
</dbReference>
<keyword evidence="2" id="KW-0238">DNA-binding</keyword>
<evidence type="ECO:0000256" key="3">
    <source>
        <dbReference type="ARBA" id="ARBA00023163"/>
    </source>
</evidence>
<dbReference type="GO" id="GO:0003677">
    <property type="term" value="F:DNA binding"/>
    <property type="evidence" value="ECO:0007669"/>
    <property type="project" value="UniProtKB-KW"/>
</dbReference>
<dbReference type="AlphaFoldDB" id="A0A1H2UBP7"/>
<dbReference type="RefSeq" id="WP_091613577.1">
    <property type="nucleotide sequence ID" value="NZ_FNNC01000003.1"/>
</dbReference>
<name>A0A1H2UBP7_9BACI</name>
<dbReference type="GO" id="GO:0006355">
    <property type="term" value="P:regulation of DNA-templated transcription"/>
    <property type="evidence" value="ECO:0007669"/>
    <property type="project" value="InterPro"/>
</dbReference>
<gene>
    <name evidence="5" type="ORF">SAMN05421781_1635</name>
</gene>
<dbReference type="Pfam" id="PF00196">
    <property type="entry name" value="GerE"/>
    <property type="match status" value="1"/>
</dbReference>
<dbReference type="InterPro" id="IPR036388">
    <property type="entry name" value="WH-like_DNA-bd_sf"/>
</dbReference>
<evidence type="ECO:0000313" key="6">
    <source>
        <dbReference type="Proteomes" id="UP000199488"/>
    </source>
</evidence>
<keyword evidence="1" id="KW-0805">Transcription regulation</keyword>
<organism evidence="5 6">
    <name type="scientific">Marinococcus luteus</name>
    <dbReference type="NCBI Taxonomy" id="1122204"/>
    <lineage>
        <taxon>Bacteria</taxon>
        <taxon>Bacillati</taxon>
        <taxon>Bacillota</taxon>
        <taxon>Bacilli</taxon>
        <taxon>Bacillales</taxon>
        <taxon>Bacillaceae</taxon>
        <taxon>Marinococcus</taxon>
    </lineage>
</organism>
<proteinExistence type="predicted"/>
<dbReference type="OrthoDB" id="2965189at2"/>
<protein>
    <submittedName>
        <fullName evidence="5">Regulatory protein, luxR family</fullName>
    </submittedName>
</protein>
<keyword evidence="6" id="KW-1185">Reference proteome</keyword>
<sequence>MARTYSRNIPGSRVPILFIDLQGSEVLPQAAESMGKLAVRTNGEEWTTLMQRGLQKDTLYYTACSDLDAFVRLQEAKRAGSACRIGVNLPERLRHLVDEFICQDVTMLLAAERGEDDWRKHFMRATQFQTYIDPVFQPQVVERYRRMNQLQEEPPEQQLELDVHKARGTLSEAEIRILEKILEGKSNRKIAEECFLAVATVNNHVSHLTKKMQANDRTHTIKRAIEENWVEFIT</sequence>
<evidence type="ECO:0000256" key="1">
    <source>
        <dbReference type="ARBA" id="ARBA00023015"/>
    </source>
</evidence>
<dbReference type="SUPFAM" id="SSF46894">
    <property type="entry name" value="C-terminal effector domain of the bipartite response regulators"/>
    <property type="match status" value="1"/>
</dbReference>
<dbReference type="SMART" id="SM00421">
    <property type="entry name" value="HTH_LUXR"/>
    <property type="match status" value="1"/>
</dbReference>
<dbReference type="STRING" id="1122204.SAMN05421781_1635"/>
<dbReference type="EMBL" id="FNNC01000003">
    <property type="protein sequence ID" value="SDW53029.1"/>
    <property type="molecule type" value="Genomic_DNA"/>
</dbReference>
<dbReference type="PANTHER" id="PTHR44688">
    <property type="entry name" value="DNA-BINDING TRANSCRIPTIONAL ACTIVATOR DEVR_DOSR"/>
    <property type="match status" value="1"/>
</dbReference>
<evidence type="ECO:0000256" key="2">
    <source>
        <dbReference type="ARBA" id="ARBA00023125"/>
    </source>
</evidence>
<dbReference type="InterPro" id="IPR016032">
    <property type="entry name" value="Sig_transdc_resp-reg_C-effctor"/>
</dbReference>
<evidence type="ECO:0000313" key="5">
    <source>
        <dbReference type="EMBL" id="SDW53029.1"/>
    </source>
</evidence>
<dbReference type="PANTHER" id="PTHR44688:SF16">
    <property type="entry name" value="DNA-BINDING TRANSCRIPTIONAL ACTIVATOR DEVR_DOSR"/>
    <property type="match status" value="1"/>
</dbReference>
<feature type="domain" description="HTH luxR-type" evidence="4">
    <location>
        <begin position="163"/>
        <end position="228"/>
    </location>
</feature>
<keyword evidence="3" id="KW-0804">Transcription</keyword>
<dbReference type="PROSITE" id="PS00622">
    <property type="entry name" value="HTH_LUXR_1"/>
    <property type="match status" value="1"/>
</dbReference>
<dbReference type="InterPro" id="IPR000792">
    <property type="entry name" value="Tscrpt_reg_LuxR_C"/>
</dbReference>
<dbReference type="Proteomes" id="UP000199488">
    <property type="component" value="Unassembled WGS sequence"/>
</dbReference>
<dbReference type="PROSITE" id="PS50043">
    <property type="entry name" value="HTH_LUXR_2"/>
    <property type="match status" value="1"/>
</dbReference>
<dbReference type="Gene3D" id="1.10.10.10">
    <property type="entry name" value="Winged helix-like DNA-binding domain superfamily/Winged helix DNA-binding domain"/>
    <property type="match status" value="1"/>
</dbReference>
<dbReference type="PRINTS" id="PR00038">
    <property type="entry name" value="HTHLUXR"/>
</dbReference>